<dbReference type="AlphaFoldDB" id="M7SLW3"/>
<accession>M7SLW3</accession>
<dbReference type="Gene3D" id="1.20.58.1070">
    <property type="match status" value="1"/>
</dbReference>
<comment type="similarity">
    <text evidence="1">Belongs to the gemin-2 family.</text>
</comment>
<keyword evidence="4" id="KW-1185">Reference proteome</keyword>
<feature type="compositionally biased region" description="Acidic residues" evidence="2">
    <location>
        <begin position="441"/>
        <end position="458"/>
    </location>
</feature>
<gene>
    <name evidence="3" type="ORF">UCREL1_7651</name>
</gene>
<feature type="compositionally biased region" description="Polar residues" evidence="2">
    <location>
        <begin position="24"/>
        <end position="34"/>
    </location>
</feature>
<dbReference type="eggNOG" id="ENOG502SCAA">
    <property type="taxonomic scope" value="Eukaryota"/>
</dbReference>
<dbReference type="HOGENOM" id="CLU_022029_0_0_1"/>
<dbReference type="PANTHER" id="PTHR12794:SF0">
    <property type="entry name" value="GEM-ASSOCIATED PROTEIN 2"/>
    <property type="match status" value="1"/>
</dbReference>
<feature type="compositionally biased region" description="Polar residues" evidence="2">
    <location>
        <begin position="363"/>
        <end position="374"/>
    </location>
</feature>
<dbReference type="PANTHER" id="PTHR12794">
    <property type="entry name" value="GEMIN2"/>
    <property type="match status" value="1"/>
</dbReference>
<dbReference type="STRING" id="1287681.M7SLW3"/>
<feature type="region of interest" description="Disordered" evidence="2">
    <location>
        <begin position="345"/>
        <end position="502"/>
    </location>
</feature>
<feature type="compositionally biased region" description="Basic and acidic residues" evidence="2">
    <location>
        <begin position="462"/>
        <end position="476"/>
    </location>
</feature>
<evidence type="ECO:0000256" key="2">
    <source>
        <dbReference type="SAM" id="MobiDB-lite"/>
    </source>
</evidence>
<reference evidence="4" key="1">
    <citation type="journal article" date="2013" name="Genome Announc.">
        <title>Draft genome sequence of the grapevine dieback fungus Eutypa lata UCR-EL1.</title>
        <authorList>
            <person name="Blanco-Ulate B."/>
            <person name="Rolshausen P.E."/>
            <person name="Cantu D."/>
        </authorList>
    </citation>
    <scope>NUCLEOTIDE SEQUENCE [LARGE SCALE GENOMIC DNA]</scope>
    <source>
        <strain evidence="4">UCR-EL1</strain>
    </source>
</reference>
<dbReference type="EMBL" id="KB706881">
    <property type="protein sequence ID" value="EMR65383.1"/>
    <property type="molecule type" value="Genomic_DNA"/>
</dbReference>
<evidence type="ECO:0000313" key="4">
    <source>
        <dbReference type="Proteomes" id="UP000012174"/>
    </source>
</evidence>
<feature type="region of interest" description="Disordered" evidence="2">
    <location>
        <begin position="1"/>
        <end position="58"/>
    </location>
</feature>
<organism evidence="3 4">
    <name type="scientific">Eutypa lata (strain UCR-EL1)</name>
    <name type="common">Grapevine dieback disease fungus</name>
    <name type="synonym">Eutypa armeniacae</name>
    <dbReference type="NCBI Taxonomy" id="1287681"/>
    <lineage>
        <taxon>Eukaryota</taxon>
        <taxon>Fungi</taxon>
        <taxon>Dikarya</taxon>
        <taxon>Ascomycota</taxon>
        <taxon>Pezizomycotina</taxon>
        <taxon>Sordariomycetes</taxon>
        <taxon>Xylariomycetidae</taxon>
        <taxon>Xylariales</taxon>
        <taxon>Diatrypaceae</taxon>
        <taxon>Eutypa</taxon>
    </lineage>
</organism>
<dbReference type="Proteomes" id="UP000012174">
    <property type="component" value="Unassembled WGS sequence"/>
</dbReference>
<evidence type="ECO:0000256" key="1">
    <source>
        <dbReference type="ARBA" id="ARBA00025758"/>
    </source>
</evidence>
<feature type="region of interest" description="Disordered" evidence="2">
    <location>
        <begin position="87"/>
        <end position="178"/>
    </location>
</feature>
<dbReference type="GO" id="GO:0000387">
    <property type="term" value="P:spliceosomal snRNP assembly"/>
    <property type="evidence" value="ECO:0007669"/>
    <property type="project" value="InterPro"/>
</dbReference>
<dbReference type="Pfam" id="PF04938">
    <property type="entry name" value="SIP1"/>
    <property type="match status" value="1"/>
</dbReference>
<feature type="compositionally biased region" description="Basic and acidic residues" evidence="2">
    <location>
        <begin position="102"/>
        <end position="118"/>
    </location>
</feature>
<dbReference type="GO" id="GO:0032797">
    <property type="term" value="C:SMN complex"/>
    <property type="evidence" value="ECO:0007669"/>
    <property type="project" value="TreeGrafter"/>
</dbReference>
<protein>
    <submittedName>
        <fullName evidence="3">Putative aspartyl-trna synthetase protein</fullName>
    </submittedName>
</protein>
<evidence type="ECO:0000313" key="3">
    <source>
        <dbReference type="EMBL" id="EMR65383.1"/>
    </source>
</evidence>
<keyword evidence="3" id="KW-0030">Aminoacyl-tRNA synthetase</keyword>
<dbReference type="InterPro" id="IPR035426">
    <property type="entry name" value="Gemin2/Brr1"/>
</dbReference>
<name>M7SLW3_EUTLA</name>
<dbReference type="GO" id="GO:0004812">
    <property type="term" value="F:aminoacyl-tRNA ligase activity"/>
    <property type="evidence" value="ECO:0007669"/>
    <property type="project" value="UniProtKB-KW"/>
</dbReference>
<feature type="compositionally biased region" description="Acidic residues" evidence="2">
    <location>
        <begin position="141"/>
        <end position="164"/>
    </location>
</feature>
<dbReference type="GO" id="GO:0005634">
    <property type="term" value="C:nucleus"/>
    <property type="evidence" value="ECO:0007669"/>
    <property type="project" value="TreeGrafter"/>
</dbReference>
<feature type="compositionally biased region" description="Basic and acidic residues" evidence="2">
    <location>
        <begin position="168"/>
        <end position="178"/>
    </location>
</feature>
<sequence>MGSKRSPEDDGENATKRRREHTSSRPGKSGSSIDQAYGQRGAFGTLENATTVPSWDSDLDCEDDSDALAYLRSVRVQASGIPHVLVAQKAGPAPPPQLPVEDTVKHEDEDEGTIDRSIYENGIGDSRGYYHDGAYTALPDDYNEDDEEEEESEEGGQEYDEEDSLQSSEDRPHNSSSDEIRDAYFAALTRQYLSLRTILRTDPPQSAISSLPSSNPTQVGKLGANSSTYARWSGLIKATDPLPAQIAAMHKDSVVRLVRVMLNGKSFREGHELRERTSRWLWALLARLPDRGELDYQEIGWIRELGKRAVLCMLNLAEREVLHNEYGVGGSGASQEDADVEIDEGVHEEPTPPSQDEEPDGSINLQTNGPTDNQDGIPDKADTTSVGANIRPSEESHLPNPISQQTTAPSADANADTKQSPVRSPSPHPRTEQEQGQETAETPDVEMQLESDLDDGEVSDNPQKEEEHDADIEGAKARLLAQLEDGEESSPEPALTQEQEEAARAQVNLRATLNMILTVAGEFYGQRDLLEFRNPFSRLSDD</sequence>
<keyword evidence="3" id="KW-0436">Ligase</keyword>
<dbReference type="OMA" id="HQNSGID"/>
<dbReference type="KEGG" id="ela:UCREL1_7651"/>
<dbReference type="OrthoDB" id="428895at2759"/>
<proteinExistence type="inferred from homology"/>